<proteinExistence type="inferred from homology"/>
<dbReference type="PRINTS" id="PR01438">
    <property type="entry name" value="UNVRSLSTRESS"/>
</dbReference>
<gene>
    <name evidence="3" type="ORF">CLV34_0931</name>
</gene>
<dbReference type="InterPro" id="IPR014729">
    <property type="entry name" value="Rossmann-like_a/b/a_fold"/>
</dbReference>
<dbReference type="Pfam" id="PF00582">
    <property type="entry name" value="Usp"/>
    <property type="match status" value="2"/>
</dbReference>
<keyword evidence="4" id="KW-1185">Reference proteome</keyword>
<dbReference type="AlphaFoldDB" id="A0A2M8WVY3"/>
<feature type="domain" description="UspA" evidence="2">
    <location>
        <begin position="1"/>
        <end position="165"/>
    </location>
</feature>
<comment type="caution">
    <text evidence="3">The sequence shown here is derived from an EMBL/GenBank/DDBJ whole genome shotgun (WGS) entry which is preliminary data.</text>
</comment>
<dbReference type="Gene3D" id="3.40.50.620">
    <property type="entry name" value="HUPs"/>
    <property type="match status" value="2"/>
</dbReference>
<name>A0A2M8WVY3_9MICO</name>
<sequence length="322" mass="32994">MVGADGSASGGAALRWAVREAVARGVPLTVVHAWVQTWNDPSRHLHAQEPAAGHAVTVGEGDDVEPHQAATGPAGADAEFARRLAFVRSLVEDAVDAVDGLDGLEVVPRQVHGWPAPALLQVARETDAAMVVVGRTGAGRLGRLILGSVSASVVQDATLPVTVVPGDGDDPAAPPAARRVVVGVDGSTASVAALREGARVVAHAGGVLEAVVCWQLTTTARPPEGHGWVPPVDDFADWARTRLEATIARAADEGPGLAVPADDVVREVRHARPAAGLAEVCRGADRVVVGDRGTGGLERLVLGSVSRQLLEAAPCPVTVVRA</sequence>
<feature type="domain" description="UspA" evidence="2">
    <location>
        <begin position="178"/>
        <end position="321"/>
    </location>
</feature>
<dbReference type="Proteomes" id="UP000231586">
    <property type="component" value="Unassembled WGS sequence"/>
</dbReference>
<evidence type="ECO:0000256" key="1">
    <source>
        <dbReference type="ARBA" id="ARBA00008791"/>
    </source>
</evidence>
<evidence type="ECO:0000313" key="3">
    <source>
        <dbReference type="EMBL" id="PJI95078.1"/>
    </source>
</evidence>
<accession>A0A2M8WVY3</accession>
<evidence type="ECO:0000313" key="4">
    <source>
        <dbReference type="Proteomes" id="UP000231586"/>
    </source>
</evidence>
<organism evidence="3 4">
    <name type="scientific">Luteimicrobium subarcticum</name>
    <dbReference type="NCBI Taxonomy" id="620910"/>
    <lineage>
        <taxon>Bacteria</taxon>
        <taxon>Bacillati</taxon>
        <taxon>Actinomycetota</taxon>
        <taxon>Actinomycetes</taxon>
        <taxon>Micrococcales</taxon>
        <taxon>Luteimicrobium</taxon>
    </lineage>
</organism>
<dbReference type="EMBL" id="PGTZ01000006">
    <property type="protein sequence ID" value="PJI95078.1"/>
    <property type="molecule type" value="Genomic_DNA"/>
</dbReference>
<dbReference type="PANTHER" id="PTHR46268">
    <property type="entry name" value="STRESS RESPONSE PROTEIN NHAX"/>
    <property type="match status" value="1"/>
</dbReference>
<evidence type="ECO:0000259" key="2">
    <source>
        <dbReference type="Pfam" id="PF00582"/>
    </source>
</evidence>
<comment type="similarity">
    <text evidence="1">Belongs to the universal stress protein A family.</text>
</comment>
<dbReference type="SUPFAM" id="SSF52402">
    <property type="entry name" value="Adenine nucleotide alpha hydrolases-like"/>
    <property type="match status" value="2"/>
</dbReference>
<dbReference type="InterPro" id="IPR006016">
    <property type="entry name" value="UspA"/>
</dbReference>
<dbReference type="CDD" id="cd00293">
    <property type="entry name" value="USP-like"/>
    <property type="match status" value="2"/>
</dbReference>
<protein>
    <submittedName>
        <fullName evidence="3">Nucleotide-binding universal stress UspA family protein</fullName>
    </submittedName>
</protein>
<dbReference type="PANTHER" id="PTHR46268:SF6">
    <property type="entry name" value="UNIVERSAL STRESS PROTEIN UP12"/>
    <property type="match status" value="1"/>
</dbReference>
<dbReference type="InterPro" id="IPR006015">
    <property type="entry name" value="Universal_stress_UspA"/>
</dbReference>
<reference evidence="3 4" key="1">
    <citation type="submission" date="2017-11" db="EMBL/GenBank/DDBJ databases">
        <title>Genomic Encyclopedia of Archaeal and Bacterial Type Strains, Phase II (KMG-II): From Individual Species to Whole Genera.</title>
        <authorList>
            <person name="Goeker M."/>
        </authorList>
    </citation>
    <scope>NUCLEOTIDE SEQUENCE [LARGE SCALE GENOMIC DNA]</scope>
    <source>
        <strain evidence="3 4">DSM 22413</strain>
    </source>
</reference>